<evidence type="ECO:0000259" key="2">
    <source>
        <dbReference type="PROSITE" id="PS50181"/>
    </source>
</evidence>
<dbReference type="InterPro" id="IPR036047">
    <property type="entry name" value="F-box-like_dom_sf"/>
</dbReference>
<dbReference type="PROSITE" id="PS50181">
    <property type="entry name" value="FBOX"/>
    <property type="match status" value="1"/>
</dbReference>
<evidence type="ECO:0000256" key="1">
    <source>
        <dbReference type="SAM" id="MobiDB-lite"/>
    </source>
</evidence>
<feature type="compositionally biased region" description="Basic and acidic residues" evidence="1">
    <location>
        <begin position="249"/>
        <end position="268"/>
    </location>
</feature>
<reference evidence="3 4" key="1">
    <citation type="submission" date="2016-07" db="EMBL/GenBank/DDBJ databases">
        <title>Pervasive Adenine N6-methylation of Active Genes in Fungi.</title>
        <authorList>
            <consortium name="DOE Joint Genome Institute"/>
            <person name="Mondo S.J."/>
            <person name="Dannebaum R.O."/>
            <person name="Kuo R.C."/>
            <person name="Labutti K."/>
            <person name="Haridas S."/>
            <person name="Kuo A."/>
            <person name="Salamov A."/>
            <person name="Ahrendt S.R."/>
            <person name="Lipzen A."/>
            <person name="Sullivan W."/>
            <person name="Andreopoulos W.B."/>
            <person name="Clum A."/>
            <person name="Lindquist E."/>
            <person name="Daum C."/>
            <person name="Ramamoorthy G.K."/>
            <person name="Gryganskyi A."/>
            <person name="Culley D."/>
            <person name="Magnuson J.K."/>
            <person name="James T.Y."/>
            <person name="O'Malley M.A."/>
            <person name="Stajich J.E."/>
            <person name="Spatafora J.W."/>
            <person name="Visel A."/>
            <person name="Grigoriev I.V."/>
        </authorList>
    </citation>
    <scope>NUCLEOTIDE SEQUENCE [LARGE SCALE GENOMIC DNA]</scope>
    <source>
        <strain evidence="3 4">NRRL 2496</strain>
    </source>
</reference>
<sequence length="333" mass="37899">MAPFRSLSDAVLLRLMRYLGLHDLLALARVNTQLRRIVYSEPQVWTGDLLFPESDVTITDSFIQQFVSRITRSYAVRGLRMIKLPLSWTGYMWIFDHFAHSVDAIQIVASEDTLDQLAHHLSIFAGNLALLQHENKIPITFRQYAIDDREYADTLAATRYMGHDSLQTMTRTLLSEFRLDDPPFERLESFQVSCTEHQDTDASVDHENPQVHKLYLLASFLAGRPIRLSRLQSEPEALRAPSSPQQPQQEKKRGREENGTETGAEGRDSVSGPSNKTRRQDNNNSSHSSPNGGRHHYPHQHHHHHHLAAAASTPIPSSSPHYHNHHKTSPSYT</sequence>
<feature type="compositionally biased region" description="Low complexity" evidence="1">
    <location>
        <begin position="282"/>
        <end position="291"/>
    </location>
</feature>
<feature type="compositionally biased region" description="Basic residues" evidence="1">
    <location>
        <begin position="293"/>
        <end position="307"/>
    </location>
</feature>
<comment type="caution">
    <text evidence="3">The sequence shown here is derived from an EMBL/GenBank/DDBJ whole genome shotgun (WGS) entry which is preliminary data.</text>
</comment>
<proteinExistence type="predicted"/>
<accession>A0A1X2HW87</accession>
<name>A0A1X2HW87_SYNRA</name>
<feature type="compositionally biased region" description="Basic residues" evidence="1">
    <location>
        <begin position="322"/>
        <end position="333"/>
    </location>
</feature>
<dbReference type="InParanoid" id="A0A1X2HW87"/>
<evidence type="ECO:0000313" key="3">
    <source>
        <dbReference type="EMBL" id="ORZ03836.1"/>
    </source>
</evidence>
<keyword evidence="4" id="KW-1185">Reference proteome</keyword>
<protein>
    <recommendedName>
        <fullName evidence="2">F-box domain-containing protein</fullName>
    </recommendedName>
</protein>
<dbReference type="OrthoDB" id="2366918at2759"/>
<feature type="compositionally biased region" description="Low complexity" evidence="1">
    <location>
        <begin position="308"/>
        <end position="320"/>
    </location>
</feature>
<evidence type="ECO:0000313" key="4">
    <source>
        <dbReference type="Proteomes" id="UP000242180"/>
    </source>
</evidence>
<gene>
    <name evidence="3" type="ORF">BCR43DRAFT_484067</name>
</gene>
<dbReference type="Proteomes" id="UP000242180">
    <property type="component" value="Unassembled WGS sequence"/>
</dbReference>
<dbReference type="EMBL" id="MCGN01000001">
    <property type="protein sequence ID" value="ORZ03836.1"/>
    <property type="molecule type" value="Genomic_DNA"/>
</dbReference>
<dbReference type="AlphaFoldDB" id="A0A1X2HW87"/>
<dbReference type="SUPFAM" id="SSF81383">
    <property type="entry name" value="F-box domain"/>
    <property type="match status" value="1"/>
</dbReference>
<organism evidence="3 4">
    <name type="scientific">Syncephalastrum racemosum</name>
    <name type="common">Filamentous fungus</name>
    <dbReference type="NCBI Taxonomy" id="13706"/>
    <lineage>
        <taxon>Eukaryota</taxon>
        <taxon>Fungi</taxon>
        <taxon>Fungi incertae sedis</taxon>
        <taxon>Mucoromycota</taxon>
        <taxon>Mucoromycotina</taxon>
        <taxon>Mucoromycetes</taxon>
        <taxon>Mucorales</taxon>
        <taxon>Syncephalastraceae</taxon>
        <taxon>Syncephalastrum</taxon>
    </lineage>
</organism>
<feature type="region of interest" description="Disordered" evidence="1">
    <location>
        <begin position="233"/>
        <end position="333"/>
    </location>
</feature>
<dbReference type="OMA" id="DHEEYAN"/>
<feature type="domain" description="F-box" evidence="2">
    <location>
        <begin position="1"/>
        <end position="48"/>
    </location>
</feature>
<dbReference type="InterPro" id="IPR001810">
    <property type="entry name" value="F-box_dom"/>
</dbReference>